<evidence type="ECO:0000256" key="2">
    <source>
        <dbReference type="ARBA" id="ARBA00007090"/>
    </source>
</evidence>
<dbReference type="EMBL" id="SACN01000002">
    <property type="protein sequence ID" value="RVT91282.1"/>
    <property type="molecule type" value="Genomic_DNA"/>
</dbReference>
<organism evidence="19 20">
    <name type="scientific">Sphingomonas crocodyli</name>
    <dbReference type="NCBI Taxonomy" id="1979270"/>
    <lineage>
        <taxon>Bacteria</taxon>
        <taxon>Pseudomonadati</taxon>
        <taxon>Pseudomonadota</taxon>
        <taxon>Alphaproteobacteria</taxon>
        <taxon>Sphingomonadales</taxon>
        <taxon>Sphingomonadaceae</taxon>
        <taxon>Sphingomonas</taxon>
    </lineage>
</organism>
<dbReference type="InterPro" id="IPR036950">
    <property type="entry name" value="PBP_transglycosylase"/>
</dbReference>
<evidence type="ECO:0000259" key="17">
    <source>
        <dbReference type="Pfam" id="PF00905"/>
    </source>
</evidence>
<evidence type="ECO:0000256" key="14">
    <source>
        <dbReference type="ARBA" id="ARBA00049902"/>
    </source>
</evidence>
<dbReference type="GO" id="GO:0071555">
    <property type="term" value="P:cell wall organization"/>
    <property type="evidence" value="ECO:0007669"/>
    <property type="project" value="UniProtKB-KW"/>
</dbReference>
<keyword evidence="16" id="KW-1133">Transmembrane helix</keyword>
<evidence type="ECO:0000256" key="6">
    <source>
        <dbReference type="ARBA" id="ARBA00022676"/>
    </source>
</evidence>
<dbReference type="RefSeq" id="WP_127745294.1">
    <property type="nucleotide sequence ID" value="NZ_SACN01000002.1"/>
</dbReference>
<sequence length="682" mass="73709">MPKADAPTPDPEGGDEPVAPPAPWQQRLRDALRGLPWRRIGKWTGIAFAGLFAFAILWASWVAPPWGDMQPPRKPSFLYLASDGTPIARRGTREAPVDAATLPVEVKGAFIAIEDRRFASHMGVDPRGLIRAFWRNMRAGGVVQGGSTITQQLAKTDFLTSDRKIGRKVQEFVLALWLDAWLSKDEILSRYLSSIYFGDGAYGLRAAAHHYFRKNPEKLNAAQAAMLAGMVKAPSRLNPVGNLEGAQARSKLVLAAMAEEGMITPEELARIRPARPNVATDELPAGTYFVDWVAPQIEEQAQEGKGEVTVRTTLDPTLQKAAVKALTNILSRWGGGVHATQAALVAMRPNGEVVALIGGRSYRASPFNRATQAKRQPGSAFKLAVYLAAMERGYGPDSLVDNSRLTIDGWEPHNYGNRYGPPIPMRSAFAQSSNVAAVRVAEMVGRSNVADAAKRLGIGSELASGPSMALGVSGTTLIELTAAYAAIAGGTYPVEPSGLAERTPRQIAQLYPGTREKMLDLLWSATNQGTGRAAALGIPTFGKTGTTQNHRDALYVGFAGGLVTGVWVGNDDNSAMRGVTGGQLPAEIWRSFMSNARLREADLDIPEGLRADIAARQEAMRLAAEQRALEALEALEEEEQSPFERFIEGLIPGFLGGGRDDRRDDRGDGRERPREDDPPFGE</sequence>
<keyword evidence="6" id="KW-0328">Glycosyltransferase</keyword>
<evidence type="ECO:0000256" key="12">
    <source>
        <dbReference type="ARBA" id="ARBA00023316"/>
    </source>
</evidence>
<keyword evidence="20" id="KW-1185">Reference proteome</keyword>
<keyword evidence="5" id="KW-0645">Protease</keyword>
<reference evidence="19 20" key="1">
    <citation type="submission" date="2019-01" db="EMBL/GenBank/DDBJ databases">
        <authorList>
            <person name="Chen W.-M."/>
        </authorList>
    </citation>
    <scope>NUCLEOTIDE SEQUENCE [LARGE SCALE GENOMIC DNA]</scope>
    <source>
        <strain evidence="19 20">CCP-7</strain>
    </source>
</reference>
<evidence type="ECO:0000313" key="20">
    <source>
        <dbReference type="Proteomes" id="UP000282971"/>
    </source>
</evidence>
<dbReference type="Gene3D" id="3.40.710.10">
    <property type="entry name" value="DD-peptidase/beta-lactamase superfamily"/>
    <property type="match status" value="1"/>
</dbReference>
<dbReference type="Gene3D" id="1.10.3810.10">
    <property type="entry name" value="Biosynthetic peptidoglycan transglycosylase-like"/>
    <property type="match status" value="1"/>
</dbReference>
<dbReference type="AlphaFoldDB" id="A0A437M106"/>
<dbReference type="InterPro" id="IPR012338">
    <property type="entry name" value="Beta-lactam/transpept-like"/>
</dbReference>
<feature type="compositionally biased region" description="Basic and acidic residues" evidence="15">
    <location>
        <begin position="658"/>
        <end position="682"/>
    </location>
</feature>
<feature type="domain" description="Penicillin-binding protein transpeptidase" evidence="17">
    <location>
        <begin position="344"/>
        <end position="549"/>
    </location>
</feature>
<feature type="transmembrane region" description="Helical" evidence="16">
    <location>
        <begin position="43"/>
        <end position="63"/>
    </location>
</feature>
<dbReference type="PANTHER" id="PTHR32282">
    <property type="entry name" value="BINDING PROTEIN TRANSPEPTIDASE, PUTATIVE-RELATED"/>
    <property type="match status" value="1"/>
</dbReference>
<dbReference type="InterPro" id="IPR001460">
    <property type="entry name" value="PCN-bd_Tpept"/>
</dbReference>
<dbReference type="PANTHER" id="PTHR32282:SF33">
    <property type="entry name" value="PEPTIDOGLYCAN GLYCOSYLTRANSFERASE"/>
    <property type="match status" value="1"/>
</dbReference>
<keyword evidence="16" id="KW-0812">Transmembrane</keyword>
<comment type="catalytic activity">
    <reaction evidence="13">
        <text>Preferential cleavage: (Ac)2-L-Lys-D-Ala-|-D-Ala. Also transpeptidation of peptidyl-alanyl moieties that are N-acyl substituents of D-alanine.</text>
        <dbReference type="EC" id="3.4.16.4"/>
    </reaction>
</comment>
<evidence type="ECO:0000256" key="16">
    <source>
        <dbReference type="SAM" id="Phobius"/>
    </source>
</evidence>
<evidence type="ECO:0000256" key="3">
    <source>
        <dbReference type="ARBA" id="ARBA00007739"/>
    </source>
</evidence>
<dbReference type="GO" id="GO:0008955">
    <property type="term" value="F:peptidoglycan glycosyltransferase activity"/>
    <property type="evidence" value="ECO:0007669"/>
    <property type="project" value="UniProtKB-EC"/>
</dbReference>
<keyword evidence="8" id="KW-0378">Hydrolase</keyword>
<evidence type="ECO:0000256" key="13">
    <source>
        <dbReference type="ARBA" id="ARBA00034000"/>
    </source>
</evidence>
<evidence type="ECO:0000256" key="8">
    <source>
        <dbReference type="ARBA" id="ARBA00022801"/>
    </source>
</evidence>
<dbReference type="GO" id="GO:0009002">
    <property type="term" value="F:serine-type D-Ala-D-Ala carboxypeptidase activity"/>
    <property type="evidence" value="ECO:0007669"/>
    <property type="project" value="UniProtKB-EC"/>
</dbReference>
<dbReference type="FunFam" id="1.10.3810.10:FF:000001">
    <property type="entry name" value="Penicillin-binding protein 1A"/>
    <property type="match status" value="1"/>
</dbReference>
<keyword evidence="12" id="KW-0961">Cell wall biogenesis/degradation</keyword>
<dbReference type="GO" id="GO:0008658">
    <property type="term" value="F:penicillin binding"/>
    <property type="evidence" value="ECO:0007669"/>
    <property type="project" value="InterPro"/>
</dbReference>
<dbReference type="InterPro" id="IPR023346">
    <property type="entry name" value="Lysozyme-like_dom_sf"/>
</dbReference>
<comment type="catalytic activity">
    <reaction evidence="14">
        <text>[GlcNAc-(1-&gt;4)-Mur2Ac(oyl-L-Ala-gamma-D-Glu-L-Lys-D-Ala-D-Ala)](n)-di-trans,octa-cis-undecaprenyl diphosphate + beta-D-GlcNAc-(1-&gt;4)-Mur2Ac(oyl-L-Ala-gamma-D-Glu-L-Lys-D-Ala-D-Ala)-di-trans,octa-cis-undecaprenyl diphosphate = [GlcNAc-(1-&gt;4)-Mur2Ac(oyl-L-Ala-gamma-D-Glu-L-Lys-D-Ala-D-Ala)](n+1)-di-trans,octa-cis-undecaprenyl diphosphate + di-trans,octa-cis-undecaprenyl diphosphate + H(+)</text>
        <dbReference type="Rhea" id="RHEA:23708"/>
        <dbReference type="Rhea" id="RHEA-COMP:9602"/>
        <dbReference type="Rhea" id="RHEA-COMP:9603"/>
        <dbReference type="ChEBI" id="CHEBI:15378"/>
        <dbReference type="ChEBI" id="CHEBI:58405"/>
        <dbReference type="ChEBI" id="CHEBI:60033"/>
        <dbReference type="ChEBI" id="CHEBI:78435"/>
        <dbReference type="EC" id="2.4.99.28"/>
    </reaction>
</comment>
<evidence type="ECO:0000256" key="7">
    <source>
        <dbReference type="ARBA" id="ARBA00022679"/>
    </source>
</evidence>
<keyword evidence="4" id="KW-0121">Carboxypeptidase</keyword>
<keyword evidence="16" id="KW-0472">Membrane</keyword>
<feature type="region of interest" description="Disordered" evidence="15">
    <location>
        <begin position="650"/>
        <end position="682"/>
    </location>
</feature>
<comment type="similarity">
    <text evidence="2">In the C-terminal section; belongs to the transpeptidase family.</text>
</comment>
<dbReference type="OrthoDB" id="9766909at2"/>
<evidence type="ECO:0000259" key="18">
    <source>
        <dbReference type="Pfam" id="PF00912"/>
    </source>
</evidence>
<dbReference type="SUPFAM" id="SSF53955">
    <property type="entry name" value="Lysozyme-like"/>
    <property type="match status" value="1"/>
</dbReference>
<gene>
    <name evidence="19" type="ORF">EOD43_17390</name>
</gene>
<dbReference type="InterPro" id="IPR001264">
    <property type="entry name" value="Glyco_trans_51"/>
</dbReference>
<proteinExistence type="inferred from homology"/>
<protein>
    <submittedName>
        <fullName evidence="19">Penicillin-binding protein</fullName>
    </submittedName>
</protein>
<keyword evidence="11" id="KW-0511">Multifunctional enzyme</keyword>
<dbReference type="Pfam" id="PF00912">
    <property type="entry name" value="Transgly"/>
    <property type="match status" value="1"/>
</dbReference>
<evidence type="ECO:0000256" key="10">
    <source>
        <dbReference type="ARBA" id="ARBA00022984"/>
    </source>
</evidence>
<evidence type="ECO:0000313" key="19">
    <source>
        <dbReference type="EMBL" id="RVT91282.1"/>
    </source>
</evidence>
<evidence type="ECO:0000256" key="4">
    <source>
        <dbReference type="ARBA" id="ARBA00022645"/>
    </source>
</evidence>
<dbReference type="Pfam" id="PF00905">
    <property type="entry name" value="Transpeptidase"/>
    <property type="match status" value="1"/>
</dbReference>
<feature type="domain" description="Glycosyl transferase family 51" evidence="18">
    <location>
        <begin position="91"/>
        <end position="257"/>
    </location>
</feature>
<name>A0A437M106_9SPHN</name>
<dbReference type="SUPFAM" id="SSF56601">
    <property type="entry name" value="beta-lactamase/transpeptidase-like"/>
    <property type="match status" value="1"/>
</dbReference>
<evidence type="ECO:0000256" key="5">
    <source>
        <dbReference type="ARBA" id="ARBA00022670"/>
    </source>
</evidence>
<keyword evidence="10" id="KW-0573">Peptidoglycan synthesis</keyword>
<dbReference type="GO" id="GO:0008360">
    <property type="term" value="P:regulation of cell shape"/>
    <property type="evidence" value="ECO:0007669"/>
    <property type="project" value="UniProtKB-KW"/>
</dbReference>
<comment type="similarity">
    <text evidence="3">In the N-terminal section; belongs to the glycosyltransferase 51 family.</text>
</comment>
<evidence type="ECO:0000256" key="1">
    <source>
        <dbReference type="ARBA" id="ARBA00004752"/>
    </source>
</evidence>
<keyword evidence="7" id="KW-0808">Transferase</keyword>
<feature type="region of interest" description="Disordered" evidence="15">
    <location>
        <begin position="1"/>
        <end position="23"/>
    </location>
</feature>
<evidence type="ECO:0000256" key="9">
    <source>
        <dbReference type="ARBA" id="ARBA00022960"/>
    </source>
</evidence>
<accession>A0A437M106</accession>
<evidence type="ECO:0000256" key="15">
    <source>
        <dbReference type="SAM" id="MobiDB-lite"/>
    </source>
</evidence>
<dbReference type="Proteomes" id="UP000282971">
    <property type="component" value="Unassembled WGS sequence"/>
</dbReference>
<dbReference type="GO" id="GO:0009252">
    <property type="term" value="P:peptidoglycan biosynthetic process"/>
    <property type="evidence" value="ECO:0007669"/>
    <property type="project" value="UniProtKB-UniPathway"/>
</dbReference>
<keyword evidence="9" id="KW-0133">Cell shape</keyword>
<dbReference type="GO" id="GO:0030288">
    <property type="term" value="C:outer membrane-bounded periplasmic space"/>
    <property type="evidence" value="ECO:0007669"/>
    <property type="project" value="TreeGrafter"/>
</dbReference>
<evidence type="ECO:0000256" key="11">
    <source>
        <dbReference type="ARBA" id="ARBA00023268"/>
    </source>
</evidence>
<comment type="pathway">
    <text evidence="1">Cell wall biogenesis; peptidoglycan biosynthesis.</text>
</comment>
<dbReference type="GO" id="GO:0006508">
    <property type="term" value="P:proteolysis"/>
    <property type="evidence" value="ECO:0007669"/>
    <property type="project" value="UniProtKB-KW"/>
</dbReference>
<dbReference type="UniPathway" id="UPA00219"/>
<comment type="caution">
    <text evidence="19">The sequence shown here is derived from an EMBL/GenBank/DDBJ whole genome shotgun (WGS) entry which is preliminary data.</text>
</comment>
<dbReference type="InterPro" id="IPR050396">
    <property type="entry name" value="Glycosyltr_51/Transpeptidase"/>
</dbReference>